<dbReference type="InterPro" id="IPR036875">
    <property type="entry name" value="Znf_CCHC_sf"/>
</dbReference>
<organism evidence="4 5">
    <name type="scientific">Riccia sorocarpa</name>
    <dbReference type="NCBI Taxonomy" id="122646"/>
    <lineage>
        <taxon>Eukaryota</taxon>
        <taxon>Viridiplantae</taxon>
        <taxon>Streptophyta</taxon>
        <taxon>Embryophyta</taxon>
        <taxon>Marchantiophyta</taxon>
        <taxon>Marchantiopsida</taxon>
        <taxon>Marchantiidae</taxon>
        <taxon>Marchantiales</taxon>
        <taxon>Ricciaceae</taxon>
        <taxon>Riccia</taxon>
    </lineage>
</organism>
<dbReference type="SMART" id="SM00343">
    <property type="entry name" value="ZnF_C2HC"/>
    <property type="match status" value="1"/>
</dbReference>
<feature type="domain" description="CCHC-type" evidence="3">
    <location>
        <begin position="348"/>
        <end position="362"/>
    </location>
</feature>
<feature type="region of interest" description="Disordered" evidence="2">
    <location>
        <begin position="533"/>
        <end position="553"/>
    </location>
</feature>
<feature type="region of interest" description="Disordered" evidence="2">
    <location>
        <begin position="448"/>
        <end position="467"/>
    </location>
</feature>
<dbReference type="InterPro" id="IPR001878">
    <property type="entry name" value="Znf_CCHC"/>
</dbReference>
<dbReference type="Proteomes" id="UP001633002">
    <property type="component" value="Unassembled WGS sequence"/>
</dbReference>
<dbReference type="SUPFAM" id="SSF57756">
    <property type="entry name" value="Retrovirus zinc finger-like domains"/>
    <property type="match status" value="1"/>
</dbReference>
<evidence type="ECO:0000313" key="4">
    <source>
        <dbReference type="EMBL" id="KAL3681236.1"/>
    </source>
</evidence>
<evidence type="ECO:0000256" key="2">
    <source>
        <dbReference type="SAM" id="MobiDB-lite"/>
    </source>
</evidence>
<feature type="compositionally biased region" description="Basic and acidic residues" evidence="2">
    <location>
        <begin position="534"/>
        <end position="544"/>
    </location>
</feature>
<reference evidence="4 5" key="1">
    <citation type="submission" date="2024-09" db="EMBL/GenBank/DDBJ databases">
        <title>Chromosome-scale assembly of Riccia sorocarpa.</title>
        <authorList>
            <person name="Paukszto L."/>
        </authorList>
    </citation>
    <scope>NUCLEOTIDE SEQUENCE [LARGE SCALE GENOMIC DNA]</scope>
    <source>
        <strain evidence="4">LP-2024</strain>
        <tissue evidence="4">Aerial parts of the thallus</tissue>
    </source>
</reference>
<keyword evidence="1" id="KW-0863">Zinc-finger</keyword>
<feature type="compositionally biased region" description="Acidic residues" evidence="2">
    <location>
        <begin position="166"/>
        <end position="179"/>
    </location>
</feature>
<dbReference type="Gene3D" id="4.10.60.10">
    <property type="entry name" value="Zinc finger, CCHC-type"/>
    <property type="match status" value="1"/>
</dbReference>
<keyword evidence="1" id="KW-0862">Zinc</keyword>
<feature type="compositionally biased region" description="Basic and acidic residues" evidence="2">
    <location>
        <begin position="144"/>
        <end position="165"/>
    </location>
</feature>
<dbReference type="PROSITE" id="PS50158">
    <property type="entry name" value="ZF_CCHC"/>
    <property type="match status" value="1"/>
</dbReference>
<keyword evidence="5" id="KW-1185">Reference proteome</keyword>
<gene>
    <name evidence="4" type="ORF">R1sor_024192</name>
</gene>
<evidence type="ECO:0000256" key="1">
    <source>
        <dbReference type="PROSITE-ProRule" id="PRU00047"/>
    </source>
</evidence>
<feature type="region of interest" description="Disordered" evidence="2">
    <location>
        <begin position="125"/>
        <end position="186"/>
    </location>
</feature>
<proteinExistence type="predicted"/>
<feature type="compositionally biased region" description="Basic and acidic residues" evidence="2">
    <location>
        <begin position="392"/>
        <end position="407"/>
    </location>
</feature>
<feature type="region of interest" description="Disordered" evidence="2">
    <location>
        <begin position="368"/>
        <end position="440"/>
    </location>
</feature>
<name>A0ABD3GTV9_9MARC</name>
<comment type="caution">
    <text evidence="4">The sequence shown here is derived from an EMBL/GenBank/DDBJ whole genome shotgun (WGS) entry which is preliminary data.</text>
</comment>
<dbReference type="AlphaFoldDB" id="A0ABD3GTV9"/>
<evidence type="ECO:0000313" key="5">
    <source>
        <dbReference type="Proteomes" id="UP001633002"/>
    </source>
</evidence>
<dbReference type="GO" id="GO:0008270">
    <property type="term" value="F:zinc ion binding"/>
    <property type="evidence" value="ECO:0007669"/>
    <property type="project" value="UniProtKB-KW"/>
</dbReference>
<accession>A0ABD3GTV9</accession>
<evidence type="ECO:0000259" key="3">
    <source>
        <dbReference type="PROSITE" id="PS50158"/>
    </source>
</evidence>
<protein>
    <recommendedName>
        <fullName evidence="3">CCHC-type domain-containing protein</fullName>
    </recommendedName>
</protein>
<dbReference type="Pfam" id="PF00098">
    <property type="entry name" value="zf-CCHC"/>
    <property type="match status" value="1"/>
</dbReference>
<feature type="compositionally biased region" description="Low complexity" evidence="2">
    <location>
        <begin position="126"/>
        <end position="137"/>
    </location>
</feature>
<keyword evidence="1" id="KW-0479">Metal-binding</keyword>
<feature type="region of interest" description="Disordered" evidence="2">
    <location>
        <begin position="1"/>
        <end position="33"/>
    </location>
</feature>
<feature type="compositionally biased region" description="Polar residues" evidence="2">
    <location>
        <begin position="1"/>
        <end position="12"/>
    </location>
</feature>
<sequence>MGNLGNTSNNPKSGKIFQGGKPPNGTQTQQTIKPKQTANIRPAGVKPVGQLPDGAPQVQDMDYMVGYHLYMDTNAYNNYGDPFPGGQTQDVANRRHQWGLPVGDTTTAGLMDFDGMIPVSELLRGTSSQQQSAAQTAYEPDEQENGHDSGDNLDHEYEHLQKIPETEEGESGDEEEETGEASYIERNKEWVDVLDENLQKHRKNPAEKMVDAGFEMDMGELLTAVDDIIETSNHEGSIPTDTLFLDTKLFAEGIRQLQQHSMIIHTVDLRVTMAYFERWADVTIRQLLGVNIVSMCQLDPFCFHIVVDSGTAKAHIFANSPLKMGTKMEAPDKVMKQRKRYLRLPDACFNCRQRGHFARACPLENVRRAPTAPRVNGTRQDQQQGGGQTEATKNDRPAGEQRDHRGGQEGSINATEPQEDFTTVRRRTKPKFQTPEIKRTLKVDNQYGVLEDPMNNADKDEGDTEVKRDVRTKPVDTRGKEIPSANGHELKSSVGAVVPLDSVGRKKLRNLPGGVLTADSTATAILASTVGHMSGERAHQKSLEKVTSNKTSY</sequence>
<dbReference type="EMBL" id="JBJQOH010000007">
    <property type="protein sequence ID" value="KAL3681236.1"/>
    <property type="molecule type" value="Genomic_DNA"/>
</dbReference>